<dbReference type="FunFam" id="1.25.10.10:FF:000237">
    <property type="entry name" value="Pumilio homolog 9"/>
    <property type="match status" value="1"/>
</dbReference>
<comment type="caution">
    <text evidence="5">The sequence shown here is derived from an EMBL/GenBank/DDBJ whole genome shotgun (WGS) entry which is preliminary data.</text>
</comment>
<dbReference type="InterPro" id="IPR033712">
    <property type="entry name" value="Pumilio_RNA-bd"/>
</dbReference>
<dbReference type="GO" id="GO:0005737">
    <property type="term" value="C:cytoplasm"/>
    <property type="evidence" value="ECO:0007669"/>
    <property type="project" value="TreeGrafter"/>
</dbReference>
<feature type="region of interest" description="Disordered" evidence="3">
    <location>
        <begin position="230"/>
        <end position="363"/>
    </location>
</feature>
<feature type="repeat" description="Pumilio" evidence="2">
    <location>
        <begin position="595"/>
        <end position="630"/>
    </location>
</feature>
<feature type="region of interest" description="Disordered" evidence="3">
    <location>
        <begin position="128"/>
        <end position="193"/>
    </location>
</feature>
<accession>A0AAW2YXN5</accession>
<reference evidence="5 6" key="1">
    <citation type="submission" date="2024-03" db="EMBL/GenBank/DDBJ databases">
        <title>The Acrasis kona genome and developmental transcriptomes reveal deep origins of eukaryotic multicellular pathways.</title>
        <authorList>
            <person name="Sheikh S."/>
            <person name="Fu C.-J."/>
            <person name="Brown M.W."/>
            <person name="Baldauf S.L."/>
        </authorList>
    </citation>
    <scope>NUCLEOTIDE SEQUENCE [LARGE SCALE GENOMIC DNA]</scope>
    <source>
        <strain evidence="5 6">ATCC MYA-3509</strain>
    </source>
</reference>
<feature type="repeat" description="Pumilio" evidence="2">
    <location>
        <begin position="487"/>
        <end position="522"/>
    </location>
</feature>
<dbReference type="GO" id="GO:0003729">
    <property type="term" value="F:mRNA binding"/>
    <property type="evidence" value="ECO:0007669"/>
    <property type="project" value="TreeGrafter"/>
</dbReference>
<dbReference type="GO" id="GO:0010608">
    <property type="term" value="P:post-transcriptional regulation of gene expression"/>
    <property type="evidence" value="ECO:0007669"/>
    <property type="project" value="TreeGrafter"/>
</dbReference>
<feature type="compositionally biased region" description="Polar residues" evidence="3">
    <location>
        <begin position="263"/>
        <end position="273"/>
    </location>
</feature>
<feature type="compositionally biased region" description="Polar residues" evidence="3">
    <location>
        <begin position="305"/>
        <end position="323"/>
    </location>
</feature>
<feature type="compositionally biased region" description="Polar residues" evidence="3">
    <location>
        <begin position="168"/>
        <end position="193"/>
    </location>
</feature>
<dbReference type="InterPro" id="IPR033133">
    <property type="entry name" value="PUM-HD"/>
</dbReference>
<dbReference type="InterPro" id="IPR001313">
    <property type="entry name" value="Pumilio_RNA-bd_rpt"/>
</dbReference>
<dbReference type="PROSITE" id="PS50302">
    <property type="entry name" value="PUM"/>
    <property type="match status" value="8"/>
</dbReference>
<evidence type="ECO:0000256" key="2">
    <source>
        <dbReference type="PROSITE-ProRule" id="PRU00317"/>
    </source>
</evidence>
<organism evidence="5 6">
    <name type="scientific">Acrasis kona</name>
    <dbReference type="NCBI Taxonomy" id="1008807"/>
    <lineage>
        <taxon>Eukaryota</taxon>
        <taxon>Discoba</taxon>
        <taxon>Heterolobosea</taxon>
        <taxon>Tetramitia</taxon>
        <taxon>Eutetramitia</taxon>
        <taxon>Acrasidae</taxon>
        <taxon>Acrasis</taxon>
    </lineage>
</organism>
<feature type="domain" description="PUM-HD" evidence="4">
    <location>
        <begin position="352"/>
        <end position="694"/>
    </location>
</feature>
<gene>
    <name evidence="5" type="ORF">AKO1_012336</name>
</gene>
<evidence type="ECO:0000313" key="6">
    <source>
        <dbReference type="Proteomes" id="UP001431209"/>
    </source>
</evidence>
<dbReference type="AlphaFoldDB" id="A0AAW2YXN5"/>
<feature type="compositionally biased region" description="Low complexity" evidence="3">
    <location>
        <begin position="284"/>
        <end position="298"/>
    </location>
</feature>
<dbReference type="PANTHER" id="PTHR12537">
    <property type="entry name" value="RNA BINDING PROTEIN PUMILIO-RELATED"/>
    <property type="match status" value="1"/>
</dbReference>
<feature type="compositionally biased region" description="Gly residues" evidence="3">
    <location>
        <begin position="715"/>
        <end position="728"/>
    </location>
</feature>
<sequence length="750" mass="83054">MNPQQNTLNTIRNILSANSGGNGHDPIYNNAGSVYGNGVISPPQMNPVQGTIGRPESPLNEEELGMQIQRATSAPPVLDNILFASQSRYSHLFGDIRCDQNYENFYRSHNNPSKLPQPLDNDVFLMSWLQGPDEGSHPRNSNAVQPPHHHQSLSMQHLGEPNLLQKLNGYSSISPPQLSDHASNWGFPTNADQHFGQSQFIQHPQQQQQQQQSQPQQQQYQNLIIRPQPVTQQPKPTAQPAVNSSSFYSSPNAPPTQPNAQPSYSSVLQQVIKSQTTPPPPSQPSQQQQQQQPVIQPTAIAATAAVTNPQQRQPVSRTASASPPANRHSPEEESESDQDDDEDQAHNENTSSSSSSGANSKDKDAKRINVAKFNTVKDAAGKIYKLSKDQYGCRFLQKKLEDGDKQELQLIFDEVYDHMVELMTDPFGNYLCQKLVEYCNDVQKMSLIRVVGTSIVNISMNMHGTRAVQKLIECLTSPQHIQAIIAALQPFVVILIKDLNGNHVVQRCLQKLSTTDKQFIYETVACKCVEVATHKHGCCVLQRCIDYASQEQKLMLVREIASNALYLVQNPFGNYVVQYVLDLNEDQLNDMVISKFLGHISTLSTNKFSSNVMEKCLRIGSPLIKNAMVNEVMVLENLPQVLQDSYGNYVIQTAITVCDQKQFEKFNEVIRPLLFLVRNTPYGKKIESRLNKRPNQQQQGDHHHHSNGSSSSNGVGAGAGAGGGGGGSSMTPSSVQRAGGRGRGYQNPKR</sequence>
<dbReference type="InterPro" id="IPR011989">
    <property type="entry name" value="ARM-like"/>
</dbReference>
<feature type="compositionally biased region" description="Polar residues" evidence="3">
    <location>
        <begin position="230"/>
        <end position="248"/>
    </location>
</feature>
<feature type="region of interest" description="Disordered" evidence="3">
    <location>
        <begin position="690"/>
        <end position="750"/>
    </location>
</feature>
<evidence type="ECO:0000256" key="3">
    <source>
        <dbReference type="SAM" id="MobiDB-lite"/>
    </source>
</evidence>
<feature type="region of interest" description="Disordered" evidence="3">
    <location>
        <begin position="200"/>
        <end position="219"/>
    </location>
</feature>
<feature type="repeat" description="Pumilio" evidence="2">
    <location>
        <begin position="523"/>
        <end position="558"/>
    </location>
</feature>
<dbReference type="SMART" id="SM00025">
    <property type="entry name" value="Pumilio"/>
    <property type="match status" value="8"/>
</dbReference>
<dbReference type="SUPFAM" id="SSF48371">
    <property type="entry name" value="ARM repeat"/>
    <property type="match status" value="1"/>
</dbReference>
<dbReference type="InterPro" id="IPR016024">
    <property type="entry name" value="ARM-type_fold"/>
</dbReference>
<proteinExistence type="predicted"/>
<dbReference type="Gene3D" id="1.25.10.10">
    <property type="entry name" value="Leucine-rich Repeat Variant"/>
    <property type="match status" value="1"/>
</dbReference>
<keyword evidence="1" id="KW-0677">Repeat</keyword>
<feature type="repeat" description="Pumilio" evidence="2">
    <location>
        <begin position="450"/>
        <end position="486"/>
    </location>
</feature>
<name>A0AAW2YXN5_9EUKA</name>
<keyword evidence="6" id="KW-1185">Reference proteome</keyword>
<dbReference type="EMBL" id="JAOPGA020000769">
    <property type="protein sequence ID" value="KAL0481530.1"/>
    <property type="molecule type" value="Genomic_DNA"/>
</dbReference>
<dbReference type="PROSITE" id="PS50303">
    <property type="entry name" value="PUM_HD"/>
    <property type="match status" value="1"/>
</dbReference>
<dbReference type="Pfam" id="PF00806">
    <property type="entry name" value="PUF"/>
    <property type="match status" value="8"/>
</dbReference>
<evidence type="ECO:0000259" key="4">
    <source>
        <dbReference type="PROSITE" id="PS50303"/>
    </source>
</evidence>
<evidence type="ECO:0000256" key="1">
    <source>
        <dbReference type="ARBA" id="ARBA00022737"/>
    </source>
</evidence>
<feature type="repeat" description="Pumilio" evidence="2">
    <location>
        <begin position="631"/>
        <end position="671"/>
    </location>
</feature>
<feature type="repeat" description="Pumilio" evidence="2">
    <location>
        <begin position="378"/>
        <end position="413"/>
    </location>
</feature>
<feature type="repeat" description="Pumilio" evidence="2">
    <location>
        <begin position="559"/>
        <end position="594"/>
    </location>
</feature>
<evidence type="ECO:0000313" key="5">
    <source>
        <dbReference type="EMBL" id="KAL0481530.1"/>
    </source>
</evidence>
<protein>
    <submittedName>
        <fullName evidence="5">Pumilio-family RNA binding protein</fullName>
    </submittedName>
</protein>
<feature type="repeat" description="Pumilio" evidence="2">
    <location>
        <begin position="414"/>
        <end position="449"/>
    </location>
</feature>
<dbReference type="PANTHER" id="PTHR12537:SF13">
    <property type="entry name" value="PUMILIO HOMOLOGY DOMAIN FAMILY MEMBER 4"/>
    <property type="match status" value="1"/>
</dbReference>
<dbReference type="CDD" id="cd07920">
    <property type="entry name" value="Pumilio"/>
    <property type="match status" value="1"/>
</dbReference>
<dbReference type="Proteomes" id="UP001431209">
    <property type="component" value="Unassembled WGS sequence"/>
</dbReference>
<feature type="compositionally biased region" description="Acidic residues" evidence="3">
    <location>
        <begin position="332"/>
        <end position="343"/>
    </location>
</feature>